<keyword evidence="3" id="KW-1185">Reference proteome</keyword>
<proteinExistence type="predicted"/>
<dbReference type="GO" id="GO:0006879">
    <property type="term" value="P:intracellular iron ion homeostasis"/>
    <property type="evidence" value="ECO:0007669"/>
    <property type="project" value="TreeGrafter"/>
</dbReference>
<dbReference type="OrthoDB" id="4494341at2759"/>
<dbReference type="GO" id="GO:0005886">
    <property type="term" value="C:plasma membrane"/>
    <property type="evidence" value="ECO:0007669"/>
    <property type="project" value="TreeGrafter"/>
</dbReference>
<protein>
    <submittedName>
        <fullName evidence="2">Uncharacterized protein</fullName>
    </submittedName>
</protein>
<feature type="non-terminal residue" evidence="2">
    <location>
        <position position="1"/>
    </location>
</feature>
<dbReference type="PANTHER" id="PTHR32361:SF26">
    <property type="entry name" value="FAD-BINDING 8 DOMAIN-CONTAINING PROTEIN-RELATED"/>
    <property type="match status" value="1"/>
</dbReference>
<dbReference type="GO" id="GO:0006826">
    <property type="term" value="P:iron ion transport"/>
    <property type="evidence" value="ECO:0007669"/>
    <property type="project" value="TreeGrafter"/>
</dbReference>
<dbReference type="EMBL" id="KV745002">
    <property type="protein sequence ID" value="OCK79498.1"/>
    <property type="molecule type" value="Genomic_DNA"/>
</dbReference>
<dbReference type="Proteomes" id="UP000250266">
    <property type="component" value="Unassembled WGS sequence"/>
</dbReference>
<name>A0A8E2E9I0_9PEZI</name>
<evidence type="ECO:0000313" key="2">
    <source>
        <dbReference type="EMBL" id="OCK79498.1"/>
    </source>
</evidence>
<dbReference type="GO" id="GO:0000293">
    <property type="term" value="F:ferric-chelate reductase activity"/>
    <property type="evidence" value="ECO:0007669"/>
    <property type="project" value="TreeGrafter"/>
</dbReference>
<dbReference type="AlphaFoldDB" id="A0A8E2E9I0"/>
<dbReference type="InterPro" id="IPR051410">
    <property type="entry name" value="Ferric/Cupric_Reductase"/>
</dbReference>
<keyword evidence="1" id="KW-0813">Transport</keyword>
<sequence>LLIKPRQGFTGSLQLYTKEKRTKKANLIAIINGPYSKELDFTRFETILLFATRINITRQLSYLKRLIEIKNRRATSIKRISLYWEIEYIGKKYQLNIKHPLIVN</sequence>
<reference evidence="2 3" key="1">
    <citation type="journal article" date="2016" name="Nat. Commun.">
        <title>Ectomycorrhizal ecology is imprinted in the genome of the dominant symbiotic fungus Cenococcum geophilum.</title>
        <authorList>
            <consortium name="DOE Joint Genome Institute"/>
            <person name="Peter M."/>
            <person name="Kohler A."/>
            <person name="Ohm R.A."/>
            <person name="Kuo A."/>
            <person name="Krutzmann J."/>
            <person name="Morin E."/>
            <person name="Arend M."/>
            <person name="Barry K.W."/>
            <person name="Binder M."/>
            <person name="Choi C."/>
            <person name="Clum A."/>
            <person name="Copeland A."/>
            <person name="Grisel N."/>
            <person name="Haridas S."/>
            <person name="Kipfer T."/>
            <person name="LaButti K."/>
            <person name="Lindquist E."/>
            <person name="Lipzen A."/>
            <person name="Maire R."/>
            <person name="Meier B."/>
            <person name="Mihaltcheva S."/>
            <person name="Molinier V."/>
            <person name="Murat C."/>
            <person name="Poggeler S."/>
            <person name="Quandt C.A."/>
            <person name="Sperisen C."/>
            <person name="Tritt A."/>
            <person name="Tisserant E."/>
            <person name="Crous P.W."/>
            <person name="Henrissat B."/>
            <person name="Nehls U."/>
            <person name="Egli S."/>
            <person name="Spatafora J.W."/>
            <person name="Grigoriev I.V."/>
            <person name="Martin F.M."/>
        </authorList>
    </citation>
    <scope>NUCLEOTIDE SEQUENCE [LARGE SCALE GENOMIC DNA]</scope>
    <source>
        <strain evidence="2 3">CBS 459.81</strain>
    </source>
</reference>
<dbReference type="InterPro" id="IPR039261">
    <property type="entry name" value="FNR_nucleotide-bd"/>
</dbReference>
<dbReference type="GO" id="GO:0015677">
    <property type="term" value="P:copper ion import"/>
    <property type="evidence" value="ECO:0007669"/>
    <property type="project" value="TreeGrafter"/>
</dbReference>
<evidence type="ECO:0000256" key="1">
    <source>
        <dbReference type="ARBA" id="ARBA00022448"/>
    </source>
</evidence>
<accession>A0A8E2E9I0</accession>
<gene>
    <name evidence="2" type="ORF">K432DRAFT_299721</name>
</gene>
<dbReference type="Gene3D" id="3.40.50.80">
    <property type="entry name" value="Nucleotide-binding domain of ferredoxin-NADP reductase (FNR) module"/>
    <property type="match status" value="1"/>
</dbReference>
<dbReference type="PANTHER" id="PTHR32361">
    <property type="entry name" value="FERRIC/CUPRIC REDUCTASE TRANSMEMBRANE COMPONENT"/>
    <property type="match status" value="1"/>
</dbReference>
<evidence type="ECO:0000313" key="3">
    <source>
        <dbReference type="Proteomes" id="UP000250266"/>
    </source>
</evidence>
<organism evidence="2 3">
    <name type="scientific">Lepidopterella palustris CBS 459.81</name>
    <dbReference type="NCBI Taxonomy" id="1314670"/>
    <lineage>
        <taxon>Eukaryota</taxon>
        <taxon>Fungi</taxon>
        <taxon>Dikarya</taxon>
        <taxon>Ascomycota</taxon>
        <taxon>Pezizomycotina</taxon>
        <taxon>Dothideomycetes</taxon>
        <taxon>Pleosporomycetidae</taxon>
        <taxon>Mytilinidiales</taxon>
        <taxon>Argynnaceae</taxon>
        <taxon>Lepidopterella</taxon>
    </lineage>
</organism>